<evidence type="ECO:0000313" key="2">
    <source>
        <dbReference type="EMBL" id="QNF35125.1"/>
    </source>
</evidence>
<evidence type="ECO:0000256" key="1">
    <source>
        <dbReference type="SAM" id="SignalP"/>
    </source>
</evidence>
<evidence type="ECO:0000313" key="3">
    <source>
        <dbReference type="Proteomes" id="UP000515237"/>
    </source>
</evidence>
<keyword evidence="3" id="KW-1185">Reference proteome</keyword>
<dbReference type="Proteomes" id="UP000515237">
    <property type="component" value="Chromosome"/>
</dbReference>
<gene>
    <name evidence="2" type="ORF">HUW51_21275</name>
</gene>
<dbReference type="RefSeq" id="WP_185271616.1">
    <property type="nucleotide sequence ID" value="NZ_CP055156.1"/>
</dbReference>
<reference evidence="2 3" key="1">
    <citation type="journal article" date="2018" name="Int. J. Syst. Evol. Microbiol.">
        <title>Adhaeribacter swui sp. nov., isolated from wet mud.</title>
        <authorList>
            <person name="Kim D.U."/>
            <person name="Kim K.W."/>
            <person name="Kang M.S."/>
            <person name="Kim J.Y."/>
            <person name="Jang J.H."/>
            <person name="Kim M.K."/>
        </authorList>
    </citation>
    <scope>NUCLEOTIDE SEQUENCE [LARGE SCALE GENOMIC DNA]</scope>
    <source>
        <strain evidence="2 3">KCTC 52873</strain>
    </source>
</reference>
<feature type="chain" id="PRO_5028968790" evidence="1">
    <location>
        <begin position="18"/>
        <end position="105"/>
    </location>
</feature>
<dbReference type="AlphaFoldDB" id="A0A7G7GD91"/>
<dbReference type="EMBL" id="CP055156">
    <property type="protein sequence ID" value="QNF35125.1"/>
    <property type="molecule type" value="Genomic_DNA"/>
</dbReference>
<feature type="signal peptide" evidence="1">
    <location>
        <begin position="1"/>
        <end position="17"/>
    </location>
</feature>
<dbReference type="KEGG" id="aswu:HUW51_21275"/>
<protein>
    <submittedName>
        <fullName evidence="2">Uncharacterized protein</fullName>
    </submittedName>
</protein>
<organism evidence="2 3">
    <name type="scientific">Adhaeribacter swui</name>
    <dbReference type="NCBI Taxonomy" id="2086471"/>
    <lineage>
        <taxon>Bacteria</taxon>
        <taxon>Pseudomonadati</taxon>
        <taxon>Bacteroidota</taxon>
        <taxon>Cytophagia</taxon>
        <taxon>Cytophagales</taxon>
        <taxon>Hymenobacteraceae</taxon>
        <taxon>Adhaeribacter</taxon>
    </lineage>
</organism>
<sequence>MLKLLSSLFFLSVIGLASPQFNSSYTIPIQENPKTFKELLTKFKDQPIALYLRSTGNYDHRCKIIYVGDDYVKIKLSGGISIFPVNSINDIHTRSDNQETIIHIK</sequence>
<proteinExistence type="predicted"/>
<name>A0A7G7GD91_9BACT</name>
<keyword evidence="1" id="KW-0732">Signal</keyword>
<accession>A0A7G7GD91</accession>